<organism evidence="3 4">
    <name type="scientific">Mesorhabditis spiculigera</name>
    <dbReference type="NCBI Taxonomy" id="96644"/>
    <lineage>
        <taxon>Eukaryota</taxon>
        <taxon>Metazoa</taxon>
        <taxon>Ecdysozoa</taxon>
        <taxon>Nematoda</taxon>
        <taxon>Chromadorea</taxon>
        <taxon>Rhabditida</taxon>
        <taxon>Rhabditina</taxon>
        <taxon>Rhabditomorpha</taxon>
        <taxon>Rhabditoidea</taxon>
        <taxon>Rhabditidae</taxon>
        <taxon>Mesorhabditinae</taxon>
        <taxon>Mesorhabditis</taxon>
    </lineage>
</organism>
<feature type="signal peptide" evidence="2">
    <location>
        <begin position="1"/>
        <end position="18"/>
    </location>
</feature>
<feature type="chain" id="PRO_5041362517" evidence="2">
    <location>
        <begin position="19"/>
        <end position="417"/>
    </location>
</feature>
<feature type="region of interest" description="Disordered" evidence="1">
    <location>
        <begin position="358"/>
        <end position="386"/>
    </location>
</feature>
<comment type="caution">
    <text evidence="3">The sequence shown here is derived from an EMBL/GenBank/DDBJ whole genome shotgun (WGS) entry which is preliminary data.</text>
</comment>
<dbReference type="EMBL" id="CATQJA010002655">
    <property type="protein sequence ID" value="CAJ0578904.1"/>
    <property type="molecule type" value="Genomic_DNA"/>
</dbReference>
<reference evidence="3" key="1">
    <citation type="submission" date="2023-06" db="EMBL/GenBank/DDBJ databases">
        <authorList>
            <person name="Delattre M."/>
        </authorList>
    </citation>
    <scope>NUCLEOTIDE SEQUENCE</scope>
    <source>
        <strain evidence="3">AF72</strain>
    </source>
</reference>
<gene>
    <name evidence="3" type="ORF">MSPICULIGERA_LOCUS17142</name>
</gene>
<dbReference type="Proteomes" id="UP001177023">
    <property type="component" value="Unassembled WGS sequence"/>
</dbReference>
<feature type="compositionally biased region" description="Polar residues" evidence="1">
    <location>
        <begin position="365"/>
        <end position="379"/>
    </location>
</feature>
<keyword evidence="4" id="KW-1185">Reference proteome</keyword>
<evidence type="ECO:0000256" key="2">
    <source>
        <dbReference type="SAM" id="SignalP"/>
    </source>
</evidence>
<sequence>MTWLPYVVLSLCFLGVRSRKVTLDQQHDSFVIYGGELLQKVQLQIHCDREPCSVRIETLIRFPNDTDFSIVSSAGTTKYDHVGSPTYTLPATVIFRSVDTSDPHFVIAFRIVDGEQPASNLALVGAVEDYTDVTLDHKTSAITLVMGKTDHPYLEISQLKTTPDCPLHFFAGSLPSNVSSKGSDSDTLLFKYDGSTYFQTSILKNQVVSVWIPDNCQASFIYQAPIARTLESGEYRSGSSGYFVSYDWAEPFEDAGFYHEFLQGTLTGSANLPNQTIYLKVKANPSINESLTLTTSDAESNQIWEYKIDQPLERVFRTHGQQFSFQWTPNANDANATQQGFAIYYWIPDEIVTTTTSTTTTTTTNAKTSRATVAPSPTTGKKDDPTVTTAFLEPTTSPAPKLVSVFCLLSAILVTFF</sequence>
<dbReference type="AlphaFoldDB" id="A0AA36D2U7"/>
<evidence type="ECO:0000313" key="3">
    <source>
        <dbReference type="EMBL" id="CAJ0578904.1"/>
    </source>
</evidence>
<proteinExistence type="predicted"/>
<keyword evidence="2" id="KW-0732">Signal</keyword>
<evidence type="ECO:0000256" key="1">
    <source>
        <dbReference type="SAM" id="MobiDB-lite"/>
    </source>
</evidence>
<evidence type="ECO:0000313" key="4">
    <source>
        <dbReference type="Proteomes" id="UP001177023"/>
    </source>
</evidence>
<protein>
    <submittedName>
        <fullName evidence="3">Uncharacterized protein</fullName>
    </submittedName>
</protein>
<accession>A0AA36D2U7</accession>
<feature type="non-terminal residue" evidence="3">
    <location>
        <position position="1"/>
    </location>
</feature>
<name>A0AA36D2U7_9BILA</name>